<keyword evidence="1" id="KW-0732">Signal</keyword>
<dbReference type="PANTHER" id="PTHR34876:SF4">
    <property type="entry name" value="1,4-BETA-D-GLUCAN CELLOBIOHYDROLASE C-RELATED"/>
    <property type="match status" value="1"/>
</dbReference>
<evidence type="ECO:0000313" key="3">
    <source>
        <dbReference type="Proteomes" id="UP001183648"/>
    </source>
</evidence>
<dbReference type="RefSeq" id="WP_310306082.1">
    <property type="nucleotide sequence ID" value="NZ_BAAAPS010000005.1"/>
</dbReference>
<keyword evidence="1" id="KW-0378">Hydrolase</keyword>
<dbReference type="SUPFAM" id="SSF51989">
    <property type="entry name" value="Glycosyl hydrolases family 6, cellulases"/>
    <property type="match status" value="1"/>
</dbReference>
<name>A0ABU2C1B4_9ACTN</name>
<dbReference type="Proteomes" id="UP001183648">
    <property type="component" value="Unassembled WGS sequence"/>
</dbReference>
<keyword evidence="1" id="KW-0136">Cellulose degradation</keyword>
<feature type="chain" id="PRO_5044977254" description="Glucanase" evidence="1">
    <location>
        <begin position="28"/>
        <end position="392"/>
    </location>
</feature>
<evidence type="ECO:0000313" key="2">
    <source>
        <dbReference type="EMBL" id="MDR7364429.1"/>
    </source>
</evidence>
<protein>
    <recommendedName>
        <fullName evidence="1">Glucanase</fullName>
        <ecNumber evidence="1">3.2.1.-</ecNumber>
    </recommendedName>
</protein>
<reference evidence="2 3" key="1">
    <citation type="submission" date="2023-07" db="EMBL/GenBank/DDBJ databases">
        <title>Sequencing the genomes of 1000 actinobacteria strains.</title>
        <authorList>
            <person name="Klenk H.-P."/>
        </authorList>
    </citation>
    <scope>NUCLEOTIDE SEQUENCE [LARGE SCALE GENOMIC DNA]</scope>
    <source>
        <strain evidence="2 3">DSM 19426</strain>
    </source>
</reference>
<comment type="caution">
    <text evidence="2">The sequence shown here is derived from an EMBL/GenBank/DDBJ whole genome shotgun (WGS) entry which is preliminary data.</text>
</comment>
<dbReference type="EC" id="3.2.1.-" evidence="1"/>
<dbReference type="InterPro" id="IPR036434">
    <property type="entry name" value="Beta_cellobiohydrolase_sf"/>
</dbReference>
<dbReference type="Pfam" id="PF01341">
    <property type="entry name" value="Glyco_hydro_6"/>
    <property type="match status" value="1"/>
</dbReference>
<comment type="similarity">
    <text evidence="1">Belongs to the glycosyl hydrolase family 6.</text>
</comment>
<keyword evidence="1" id="KW-0624">Polysaccharide degradation</keyword>
<dbReference type="EMBL" id="JAVDYG010000001">
    <property type="protein sequence ID" value="MDR7364429.1"/>
    <property type="molecule type" value="Genomic_DNA"/>
</dbReference>
<accession>A0ABU2C1B4</accession>
<dbReference type="PRINTS" id="PR00733">
    <property type="entry name" value="GLHYDRLASE6"/>
</dbReference>
<sequence length="392" mass="42469">MSAAPRPLRGRLVARTLGACLPLVVLAGVAAPSTVPAAAPSGPAVSGRVTDVASTTVYGRWAANPRNPTNPLADRTWGVYMGNQEQAWQPYLRSTGDTRDLLAEIALRPKSKWFGAWIKPRDLASKVRSHIANAQAGDPDALVQLTTFAMKPWEHAACTSLPTTSQRAFYRRWTDAFAQGIGNAHVAVVLQADGPFALCAPRGSKVYSSLIAYSARKLGSLPNAAVYIDAGAGDWLRDDVKRAAQLLIPAGVQYVRGFALNATHYSPTEREVRFGGAVVRELYLRGIRGKRFIVNTSSNGKGFAGYTYRGTNFDNARVCETVLDSGCVTLGIPPTMDVANPLWGLSATARRKAASFCDAYMWFGRPWLYEQADPFDLDRAVKLVQTSPYSTL</sequence>
<gene>
    <name evidence="2" type="ORF">J2S63_003982</name>
</gene>
<organism evidence="2 3">
    <name type="scientific">Nocardioides marmoribigeumensis</name>
    <dbReference type="NCBI Taxonomy" id="433649"/>
    <lineage>
        <taxon>Bacteria</taxon>
        <taxon>Bacillati</taxon>
        <taxon>Actinomycetota</taxon>
        <taxon>Actinomycetes</taxon>
        <taxon>Propionibacteriales</taxon>
        <taxon>Nocardioidaceae</taxon>
        <taxon>Nocardioides</taxon>
    </lineage>
</organism>
<dbReference type="Gene3D" id="3.20.20.40">
    <property type="entry name" value="1, 4-beta cellobiohydrolase"/>
    <property type="match status" value="1"/>
</dbReference>
<feature type="signal peptide" evidence="1">
    <location>
        <begin position="1"/>
        <end position="27"/>
    </location>
</feature>
<keyword evidence="1" id="KW-0326">Glycosidase</keyword>
<evidence type="ECO:0000256" key="1">
    <source>
        <dbReference type="RuleBase" id="RU361186"/>
    </source>
</evidence>
<dbReference type="PANTHER" id="PTHR34876">
    <property type="match status" value="1"/>
</dbReference>
<keyword evidence="1" id="KW-0119">Carbohydrate metabolism</keyword>
<dbReference type="InterPro" id="IPR016288">
    <property type="entry name" value="Beta_cellobiohydrolase"/>
</dbReference>
<keyword evidence="3" id="KW-1185">Reference proteome</keyword>
<proteinExistence type="inferred from homology"/>